<reference evidence="1" key="2">
    <citation type="journal article" date="2015" name="Fish Shellfish Immunol.">
        <title>Early steps in the European eel (Anguilla anguilla)-Vibrio vulnificus interaction in the gills: Role of the RtxA13 toxin.</title>
        <authorList>
            <person name="Callol A."/>
            <person name="Pajuelo D."/>
            <person name="Ebbesson L."/>
            <person name="Teles M."/>
            <person name="MacKenzie S."/>
            <person name="Amaro C."/>
        </authorList>
    </citation>
    <scope>NUCLEOTIDE SEQUENCE</scope>
</reference>
<name>A0A0E9VIJ9_ANGAN</name>
<dbReference type="EMBL" id="GBXM01031347">
    <property type="protein sequence ID" value="JAH77230.1"/>
    <property type="molecule type" value="Transcribed_RNA"/>
</dbReference>
<protein>
    <submittedName>
        <fullName evidence="1">Uncharacterized protein</fullName>
    </submittedName>
</protein>
<reference evidence="1" key="1">
    <citation type="submission" date="2014-11" db="EMBL/GenBank/DDBJ databases">
        <authorList>
            <person name="Amaro Gonzalez C."/>
        </authorList>
    </citation>
    <scope>NUCLEOTIDE SEQUENCE</scope>
</reference>
<accession>A0A0E9VIJ9</accession>
<dbReference type="AlphaFoldDB" id="A0A0E9VIJ9"/>
<organism evidence="1">
    <name type="scientific">Anguilla anguilla</name>
    <name type="common">European freshwater eel</name>
    <name type="synonym">Muraena anguilla</name>
    <dbReference type="NCBI Taxonomy" id="7936"/>
    <lineage>
        <taxon>Eukaryota</taxon>
        <taxon>Metazoa</taxon>
        <taxon>Chordata</taxon>
        <taxon>Craniata</taxon>
        <taxon>Vertebrata</taxon>
        <taxon>Euteleostomi</taxon>
        <taxon>Actinopterygii</taxon>
        <taxon>Neopterygii</taxon>
        <taxon>Teleostei</taxon>
        <taxon>Anguilliformes</taxon>
        <taxon>Anguillidae</taxon>
        <taxon>Anguilla</taxon>
    </lineage>
</organism>
<proteinExistence type="predicted"/>
<evidence type="ECO:0000313" key="1">
    <source>
        <dbReference type="EMBL" id="JAH77230.1"/>
    </source>
</evidence>
<sequence>MCGDRRLIIGEHSRGHLQSAADRNDGERLAV</sequence>